<dbReference type="PANTHER" id="PTHR36849:SF1">
    <property type="entry name" value="CYTOPLASMIC PROTEIN"/>
    <property type="match status" value="1"/>
</dbReference>
<organism evidence="1 2">
    <name type="scientific">Solitalea canadensis (strain ATCC 29591 / DSM 3403 / JCM 21819 / LMG 8368 / NBRC 15130 / NCIMB 12057 / USAM 9D)</name>
    <name type="common">Flexibacter canadensis</name>
    <dbReference type="NCBI Taxonomy" id="929556"/>
    <lineage>
        <taxon>Bacteria</taxon>
        <taxon>Pseudomonadati</taxon>
        <taxon>Bacteroidota</taxon>
        <taxon>Sphingobacteriia</taxon>
        <taxon>Sphingobacteriales</taxon>
        <taxon>Sphingobacteriaceae</taxon>
        <taxon>Solitalea</taxon>
    </lineage>
</organism>
<gene>
    <name evidence="1" type="ordered locus">Solca_3052</name>
</gene>
<protein>
    <recommendedName>
        <fullName evidence="3">DUF488 domain-containing protein</fullName>
    </recommendedName>
</protein>
<dbReference type="PANTHER" id="PTHR36849">
    <property type="entry name" value="CYTOPLASMIC PROTEIN-RELATED"/>
    <property type="match status" value="1"/>
</dbReference>
<sequence length="118" mass="13860">MAVITIKKIYAPINKADGFRVFVDRLWPRGLKKENAHFNIWMKDIAPTPELRKWFNHEPEKFNLFGIKYKEELQRNPVVQELLDDTQNHATVTLLYAAKDEHCNHALVLKEYLEGLQG</sequence>
<dbReference type="EMBL" id="CP003349">
    <property type="protein sequence ID" value="AFD08069.1"/>
    <property type="molecule type" value="Genomic_DNA"/>
</dbReference>
<dbReference type="STRING" id="929556.Solca_3052"/>
<dbReference type="KEGG" id="scn:Solca_3052"/>
<evidence type="ECO:0008006" key="3">
    <source>
        <dbReference type="Google" id="ProtNLM"/>
    </source>
</evidence>
<accession>H8KSG1</accession>
<dbReference type="Pfam" id="PF22752">
    <property type="entry name" value="DUF488-N3i"/>
    <property type="match status" value="1"/>
</dbReference>
<evidence type="ECO:0000313" key="1">
    <source>
        <dbReference type="EMBL" id="AFD08069.1"/>
    </source>
</evidence>
<keyword evidence="2" id="KW-1185">Reference proteome</keyword>
<proteinExistence type="predicted"/>
<dbReference type="HOGENOM" id="CLU_137928_0_0_10"/>
<dbReference type="RefSeq" id="WP_014681295.1">
    <property type="nucleotide sequence ID" value="NC_017770.1"/>
</dbReference>
<dbReference type="AlphaFoldDB" id="H8KSG1"/>
<dbReference type="InterPro" id="IPR052552">
    <property type="entry name" value="YeaO-like"/>
</dbReference>
<name>H8KSG1_SOLCM</name>
<dbReference type="Proteomes" id="UP000007590">
    <property type="component" value="Chromosome"/>
</dbReference>
<evidence type="ECO:0000313" key="2">
    <source>
        <dbReference type="Proteomes" id="UP000007590"/>
    </source>
</evidence>
<dbReference type="eggNOG" id="COG3189">
    <property type="taxonomic scope" value="Bacteria"/>
</dbReference>
<reference evidence="1" key="1">
    <citation type="submission" date="2012-02" db="EMBL/GenBank/DDBJ databases">
        <title>The complete genome of Solitalea canadensis DSM 3403.</title>
        <authorList>
            <consortium name="US DOE Joint Genome Institute (JGI-PGF)"/>
            <person name="Lucas S."/>
            <person name="Copeland A."/>
            <person name="Lapidus A."/>
            <person name="Glavina del Rio T."/>
            <person name="Dalin E."/>
            <person name="Tice H."/>
            <person name="Bruce D."/>
            <person name="Goodwin L."/>
            <person name="Pitluck S."/>
            <person name="Peters L."/>
            <person name="Ovchinnikova G."/>
            <person name="Lu M."/>
            <person name="Kyrpides N."/>
            <person name="Mavromatis K."/>
            <person name="Ivanova N."/>
            <person name="Brettin T."/>
            <person name="Detter J.C."/>
            <person name="Han C."/>
            <person name="Larimer F."/>
            <person name="Land M."/>
            <person name="Hauser L."/>
            <person name="Markowitz V."/>
            <person name="Cheng J.-F."/>
            <person name="Hugenholtz P."/>
            <person name="Woyke T."/>
            <person name="Wu D."/>
            <person name="Spring S."/>
            <person name="Schroeder M."/>
            <person name="Kopitz M."/>
            <person name="Brambilla E."/>
            <person name="Klenk H.-P."/>
            <person name="Eisen J.A."/>
        </authorList>
    </citation>
    <scope>NUCLEOTIDE SEQUENCE</scope>
    <source>
        <strain evidence="1">DSM 3403</strain>
    </source>
</reference>